<feature type="region of interest" description="Disordered" evidence="1">
    <location>
        <begin position="1"/>
        <end position="48"/>
    </location>
</feature>
<evidence type="ECO:0000256" key="1">
    <source>
        <dbReference type="SAM" id="MobiDB-lite"/>
    </source>
</evidence>
<dbReference type="EMBL" id="JAIFTL010000235">
    <property type="protein sequence ID" value="KAG9321050.1"/>
    <property type="molecule type" value="Genomic_DNA"/>
</dbReference>
<dbReference type="SUPFAM" id="SSF52540">
    <property type="entry name" value="P-loop containing nucleoside triphosphate hydrolases"/>
    <property type="match status" value="1"/>
</dbReference>
<protein>
    <recommendedName>
        <fullName evidence="6">P-loop containing nucleoside triphosphate hydrolase protein</fullName>
    </recommendedName>
</protein>
<dbReference type="GO" id="GO:0004386">
    <property type="term" value="F:helicase activity"/>
    <property type="evidence" value="ECO:0007669"/>
    <property type="project" value="InterPro"/>
</dbReference>
<comment type="caution">
    <text evidence="4">The sequence shown here is derived from an EMBL/GenBank/DDBJ whole genome shotgun (WGS) entry which is preliminary data.</text>
</comment>
<dbReference type="Gene3D" id="3.40.50.300">
    <property type="entry name" value="P-loop containing nucleotide triphosphate hydrolases"/>
    <property type="match status" value="2"/>
</dbReference>
<proteinExistence type="predicted"/>
<dbReference type="GO" id="GO:0031380">
    <property type="term" value="C:nuclear RNA-directed RNA polymerase complex"/>
    <property type="evidence" value="ECO:0007669"/>
    <property type="project" value="TreeGrafter"/>
</dbReference>
<feature type="compositionally biased region" description="Low complexity" evidence="1">
    <location>
        <begin position="18"/>
        <end position="33"/>
    </location>
</feature>
<dbReference type="InterPro" id="IPR047187">
    <property type="entry name" value="SF1_C_Upf1"/>
</dbReference>
<dbReference type="PANTHER" id="PTHR10887">
    <property type="entry name" value="DNA2/NAM7 HELICASE FAMILY"/>
    <property type="match status" value="1"/>
</dbReference>
<dbReference type="InterPro" id="IPR027417">
    <property type="entry name" value="P-loop_NTPase"/>
</dbReference>
<dbReference type="InterPro" id="IPR045055">
    <property type="entry name" value="DNA2/NAM7-like"/>
</dbReference>
<organism evidence="4 5">
    <name type="scientific">Mortierella alpina</name>
    <name type="common">Oleaginous fungus</name>
    <name type="synonym">Mortierella renispora</name>
    <dbReference type="NCBI Taxonomy" id="64518"/>
    <lineage>
        <taxon>Eukaryota</taxon>
        <taxon>Fungi</taxon>
        <taxon>Fungi incertae sedis</taxon>
        <taxon>Mucoromycota</taxon>
        <taxon>Mortierellomycotina</taxon>
        <taxon>Mortierellomycetes</taxon>
        <taxon>Mortierellales</taxon>
        <taxon>Mortierellaceae</taxon>
        <taxon>Mortierella</taxon>
    </lineage>
</organism>
<reference evidence="4" key="1">
    <citation type="submission" date="2021-07" db="EMBL/GenBank/DDBJ databases">
        <title>Draft genome of Mortierella alpina, strain LL118, isolated from an aspen leaf litter sample.</title>
        <authorList>
            <person name="Yang S."/>
            <person name="Vinatzer B.A."/>
        </authorList>
    </citation>
    <scope>NUCLEOTIDE SEQUENCE</scope>
    <source>
        <strain evidence="4">LL118</strain>
    </source>
</reference>
<gene>
    <name evidence="4" type="ORF">KVV02_000380</name>
</gene>
<evidence type="ECO:0000313" key="4">
    <source>
        <dbReference type="EMBL" id="KAG9321050.1"/>
    </source>
</evidence>
<dbReference type="Proteomes" id="UP000717515">
    <property type="component" value="Unassembled WGS sequence"/>
</dbReference>
<sequence>MTRRGRGRSQPSAGDRCTASASYTPAAATASSSNDRRHDNQGPNLVSLALNFDPPGLISANGPRHDNDHTHIKDIQIVPTQVELTCERTPFLPSNDVPGAPHHLPPGWSRLLDTHFRLNREDMIDQLRKGIVIFLEALRKTAPNRQGDLLSRNKMRQLLGQDVGVNAYRGIEFLEVNIDGQRRGSVRVSFDQPHHIKDKKRKERKTFWEESRRRLVQNTLVCFIYPAEGQGGGGATASNSRELRISLGVIHTRDPDEMASNDKKAIIHVTMSSNTDYCQFVRAIKNKVISPKDVFMVESMGGHFESYRPILQALQMIDPAAMPFGKYLAPPEEVPSRSAVTLVDPPRYALAPDFEFDLSVLLQSRARCHLNVANPRSRQLAVAALREYSTCDDTQSQALVDSLCREVALIRGPPGTGKTKIGVDLMRVLTHNAHRMRSGPILCICYSDHALDQFLEHLLDQGINRMVRIGSRSPERLRQYNLYELVQNQHKSARERTTLNQAHKKGNATAQSLHIVDKDLHSLQPSAESILRVVSTENEERYHEFERGHRATIAGDQKKTAAENYRLWSSCRDINGQAGSSTSSDGVLPVPNTRRPLHQLHAASLWTMSRWERNLLITSWAAKAGSVEDLENSIQTSHTELMTKMQECSKGVEEGYDTIRRNILSRAQIIGVTTYGAAKHQNLITTLKPKIVICEEAGEVLESHILTALSGSTEHVILIGDHLQLRPKVCSYELSSESHQGRQYNLNRSLFERLVVAAKVPSSLLTTQRRMRPEICSMVRCTLYPELVDGLQVFTYPDVPGMAANVFFMSHNYPEDSRDEYLALSASNTFEAEMVKALVMHLLKNGCQPSRIAILTPYIRQLTKLRDTLGGVTNLAIYGRDQELLDEKPVHNDISLTTDSAQADRLTLRTIDNFQGEEADIVIISLVRSSSREDEHGISSTIGFLRSSNRTNVLLSRAKHGMYLIGDAALMDKPQNGIWPRVITELNRKGRIGEGFLLRCRNHPDIEIPPATNPEMFETLMPNGIYPILVLPCGHALTKSTLDSHMRMWEYYERVKNMTSIIYAKTRPLPKSQVSVVGCPSCQVPIVGIRRYGRRIKSTQVALNLKKFETVQATAIDKAEAIFSRNKGIQEMIPLILDGISGLVFTSTQEVIQKNLQAMWQMISGASSSSGSSASSSQQDEDFTAKSGRVLGSFASDDDIFPNSDIGSLFLYDIPDEQEQIWIKLIAPAMRALKAYHEVHRQAIETPNRRLFESCYDFKTKSSVVNSNSVKDVKLMMECCASECGLPPDGHAGSSFVQSIQGRCDVLLLVLHTAMQVFEKICLKVYHDHPSVSGWSRFIEDLLQCCVVHSRILRDAAANGKYYRLEMHAKMSLLDIYLKRMQWLGHRPFDRRNILRKLSREAAVHNTLVQFQRVLQDIQAGDQIDLWIECLPEIGLLDASMEMACKVALGELKYKPASEEVRSEIFRLKQIEFHDVGRRRRCPNGHWYTVGNWWMSLQESTCPDCGTCSSSSIYQLHQTLSAVDS</sequence>
<dbReference type="PANTHER" id="PTHR10887:SF445">
    <property type="entry name" value="NFX1-TYPE ZINC FINGER-CONTAINING PROTEIN 1"/>
    <property type="match status" value="1"/>
</dbReference>
<evidence type="ECO:0008006" key="6">
    <source>
        <dbReference type="Google" id="ProtNLM"/>
    </source>
</evidence>
<dbReference type="CDD" id="cd17936">
    <property type="entry name" value="EEXXEc_NFX1"/>
    <property type="match status" value="1"/>
</dbReference>
<evidence type="ECO:0000259" key="2">
    <source>
        <dbReference type="Pfam" id="PF13086"/>
    </source>
</evidence>
<dbReference type="Pfam" id="PF13086">
    <property type="entry name" value="AAA_11"/>
    <property type="match status" value="1"/>
</dbReference>
<dbReference type="InterPro" id="IPR041679">
    <property type="entry name" value="DNA2/NAM7-like_C"/>
</dbReference>
<dbReference type="InterPro" id="IPR041677">
    <property type="entry name" value="DNA2/NAM7_AAA_11"/>
</dbReference>
<dbReference type="CDD" id="cd18808">
    <property type="entry name" value="SF1_C_Upf1"/>
    <property type="match status" value="1"/>
</dbReference>
<feature type="domain" description="DNA2/NAM7 helicase helicase" evidence="2">
    <location>
        <begin position="392"/>
        <end position="731"/>
    </location>
</feature>
<feature type="domain" description="DNA2/NAM7 helicase-like C-terminal" evidence="3">
    <location>
        <begin position="746"/>
        <end position="968"/>
    </location>
</feature>
<name>A0A9P8A096_MORAP</name>
<evidence type="ECO:0000313" key="5">
    <source>
        <dbReference type="Proteomes" id="UP000717515"/>
    </source>
</evidence>
<dbReference type="GO" id="GO:0031048">
    <property type="term" value="P:regulatory ncRNA-mediated heterochromatin formation"/>
    <property type="evidence" value="ECO:0007669"/>
    <property type="project" value="TreeGrafter"/>
</dbReference>
<evidence type="ECO:0000259" key="3">
    <source>
        <dbReference type="Pfam" id="PF13087"/>
    </source>
</evidence>
<accession>A0A9P8A096</accession>
<dbReference type="Pfam" id="PF13087">
    <property type="entry name" value="AAA_12"/>
    <property type="match status" value="1"/>
</dbReference>